<evidence type="ECO:0000313" key="2">
    <source>
        <dbReference type="EMBL" id="GJN16329.1"/>
    </source>
</evidence>
<dbReference type="EMBL" id="BQKI01000072">
    <property type="protein sequence ID" value="GJN16329.1"/>
    <property type="molecule type" value="Genomic_DNA"/>
</dbReference>
<dbReference type="Proteomes" id="UP001054889">
    <property type="component" value="Unassembled WGS sequence"/>
</dbReference>
<accession>A0AAV5E004</accession>
<reference evidence="2" key="1">
    <citation type="journal article" date="2018" name="DNA Res.">
        <title>Multiple hybrid de novo genome assembly of finger millet, an orphan allotetraploid crop.</title>
        <authorList>
            <person name="Hatakeyama M."/>
            <person name="Aluri S."/>
            <person name="Balachadran M.T."/>
            <person name="Sivarajan S.R."/>
            <person name="Patrignani A."/>
            <person name="Gruter S."/>
            <person name="Poveda L."/>
            <person name="Shimizu-Inatsugi R."/>
            <person name="Baeten J."/>
            <person name="Francoijs K.J."/>
            <person name="Nataraja K.N."/>
            <person name="Reddy Y.A.N."/>
            <person name="Phadnis S."/>
            <person name="Ravikumar R.L."/>
            <person name="Schlapbach R."/>
            <person name="Sreeman S.M."/>
            <person name="Shimizu K.K."/>
        </authorList>
    </citation>
    <scope>NUCLEOTIDE SEQUENCE</scope>
</reference>
<protein>
    <recommendedName>
        <fullName evidence="4">N-acetyltransferase domain-containing protein</fullName>
    </recommendedName>
</protein>
<dbReference type="PANTHER" id="PTHR31050:SF3">
    <property type="entry name" value="OS08G0412800 PROTEIN"/>
    <property type="match status" value="1"/>
</dbReference>
<name>A0AAV5E004_ELECO</name>
<evidence type="ECO:0000313" key="3">
    <source>
        <dbReference type="Proteomes" id="UP001054889"/>
    </source>
</evidence>
<dbReference type="AlphaFoldDB" id="A0AAV5E004"/>
<dbReference type="EMBL" id="BQKI01000072">
    <property type="protein sequence ID" value="GJN16260.1"/>
    <property type="molecule type" value="Genomic_DNA"/>
</dbReference>
<reference evidence="2" key="2">
    <citation type="submission" date="2021-12" db="EMBL/GenBank/DDBJ databases">
        <title>Resequencing data analysis of finger millet.</title>
        <authorList>
            <person name="Hatakeyama M."/>
            <person name="Aluri S."/>
            <person name="Balachadran M.T."/>
            <person name="Sivarajan S.R."/>
            <person name="Poveda L."/>
            <person name="Shimizu-Inatsugi R."/>
            <person name="Schlapbach R."/>
            <person name="Sreeman S.M."/>
            <person name="Shimizu K.K."/>
        </authorList>
    </citation>
    <scope>NUCLEOTIDE SEQUENCE</scope>
</reference>
<dbReference type="PANTHER" id="PTHR31050">
    <property type="entry name" value="OS08G0413200 PROTEIN"/>
    <property type="match status" value="1"/>
</dbReference>
<gene>
    <name evidence="2" type="primary">gb03306</name>
    <name evidence="1" type="synonym">gb03226</name>
    <name evidence="1" type="ORF">PR202_gb03226</name>
    <name evidence="2" type="ORF">PR202_gb03306</name>
</gene>
<sequence length="147" mass="16620">MAAEQGLKEDGIAPPEQMGRSIFYEVLLEQGWEPVHLLGGSKLATNHVFLDGSVKADQEAETAHQHNNGYVYFRTPEGQRLGVCTMLWERILREEHRNRWVDEVLDDAGKFSGVGSVLVEKFVLKRMDGSVAAAFDFLHPNKIRRKV</sequence>
<evidence type="ECO:0008006" key="4">
    <source>
        <dbReference type="Google" id="ProtNLM"/>
    </source>
</evidence>
<keyword evidence="3" id="KW-1185">Reference proteome</keyword>
<evidence type="ECO:0000313" key="1">
    <source>
        <dbReference type="EMBL" id="GJN16260.1"/>
    </source>
</evidence>
<organism evidence="2 3">
    <name type="scientific">Eleusine coracana subsp. coracana</name>
    <dbReference type="NCBI Taxonomy" id="191504"/>
    <lineage>
        <taxon>Eukaryota</taxon>
        <taxon>Viridiplantae</taxon>
        <taxon>Streptophyta</taxon>
        <taxon>Embryophyta</taxon>
        <taxon>Tracheophyta</taxon>
        <taxon>Spermatophyta</taxon>
        <taxon>Magnoliopsida</taxon>
        <taxon>Liliopsida</taxon>
        <taxon>Poales</taxon>
        <taxon>Poaceae</taxon>
        <taxon>PACMAD clade</taxon>
        <taxon>Chloridoideae</taxon>
        <taxon>Cynodonteae</taxon>
        <taxon>Eleusininae</taxon>
        <taxon>Eleusine</taxon>
    </lineage>
</organism>
<comment type="caution">
    <text evidence="2">The sequence shown here is derived from an EMBL/GenBank/DDBJ whole genome shotgun (WGS) entry which is preliminary data.</text>
</comment>
<proteinExistence type="predicted"/>